<dbReference type="SUPFAM" id="SSF52058">
    <property type="entry name" value="L domain-like"/>
    <property type="match status" value="1"/>
</dbReference>
<dbReference type="Proteomes" id="UP000006919">
    <property type="component" value="Chromosome"/>
</dbReference>
<dbReference type="InterPro" id="IPR032675">
    <property type="entry name" value="LRR_dom_sf"/>
</dbReference>
<dbReference type="Gene3D" id="1.10.1330.10">
    <property type="entry name" value="Dockerin domain"/>
    <property type="match status" value="1"/>
</dbReference>
<dbReference type="RefSeq" id="WP_013498844.1">
    <property type="nucleotide sequence ID" value="NC_014833.1"/>
</dbReference>
<dbReference type="AlphaFoldDB" id="E6UC65"/>
<dbReference type="PANTHER" id="PTHR45661:SF3">
    <property type="entry name" value="IG-LIKE DOMAIN-CONTAINING PROTEIN"/>
    <property type="match status" value="1"/>
</dbReference>
<dbReference type="STRING" id="697329.Rumal_2201"/>
<feature type="domain" description="Dockerin" evidence="1">
    <location>
        <begin position="258"/>
        <end position="326"/>
    </location>
</feature>
<protein>
    <submittedName>
        <fullName evidence="2">Dockerin type 1</fullName>
    </submittedName>
</protein>
<dbReference type="OrthoDB" id="1818146at2"/>
<dbReference type="PANTHER" id="PTHR45661">
    <property type="entry name" value="SURFACE ANTIGEN"/>
    <property type="match status" value="1"/>
</dbReference>
<name>E6UC65_RUMA7</name>
<organism evidence="2 3">
    <name type="scientific">Ruminococcus albus (strain ATCC 27210 / DSM 20455 / JCM 14654 / NCDO 2250 / 7)</name>
    <dbReference type="NCBI Taxonomy" id="697329"/>
    <lineage>
        <taxon>Bacteria</taxon>
        <taxon>Bacillati</taxon>
        <taxon>Bacillota</taxon>
        <taxon>Clostridia</taxon>
        <taxon>Eubacteriales</taxon>
        <taxon>Oscillospiraceae</taxon>
        <taxon>Ruminococcus</taxon>
    </lineage>
</organism>
<dbReference type="Pfam" id="PF13306">
    <property type="entry name" value="LRR_5"/>
    <property type="match status" value="1"/>
</dbReference>
<dbReference type="InterPro" id="IPR002105">
    <property type="entry name" value="Dockerin_1_rpt"/>
</dbReference>
<dbReference type="GO" id="GO:0000272">
    <property type="term" value="P:polysaccharide catabolic process"/>
    <property type="evidence" value="ECO:0007669"/>
    <property type="project" value="InterPro"/>
</dbReference>
<reference evidence="2 3" key="1">
    <citation type="journal article" date="2011" name="J. Bacteriol.">
        <title>Complete genome of the cellulolytic ruminal bacterium Ruminococcus albus 7.</title>
        <authorList>
            <person name="Suen G."/>
            <person name="Stevenson D.M."/>
            <person name="Bruce D.C."/>
            <person name="Chertkov O."/>
            <person name="Copeland A."/>
            <person name="Cheng J.F."/>
            <person name="Detter C."/>
            <person name="Detter J.C."/>
            <person name="Goodwin L.A."/>
            <person name="Han C.S."/>
            <person name="Hauser L.J."/>
            <person name="Ivanova N.N."/>
            <person name="Kyrpides N.C."/>
            <person name="Land M.L."/>
            <person name="Lapidus A."/>
            <person name="Lucas S."/>
            <person name="Ovchinnikova G."/>
            <person name="Pitluck S."/>
            <person name="Tapia R."/>
            <person name="Woyke T."/>
            <person name="Boyum J."/>
            <person name="Mead D."/>
            <person name="Weimer P.J."/>
        </authorList>
    </citation>
    <scope>NUCLEOTIDE SEQUENCE [LARGE SCALE GENOMIC DNA]</scope>
    <source>
        <strain evidence="3">ATCC 27210 / DSM 20455 / JCM 14654 / NCDO 2250 / 7</strain>
    </source>
</reference>
<dbReference type="InterPro" id="IPR036439">
    <property type="entry name" value="Dockerin_dom_sf"/>
</dbReference>
<gene>
    <name evidence="2" type="ordered locus">Rumal_2201</name>
</gene>
<dbReference type="eggNOG" id="COG5492">
    <property type="taxonomic scope" value="Bacteria"/>
</dbReference>
<dbReference type="InterPro" id="IPR026906">
    <property type="entry name" value="LRR_5"/>
</dbReference>
<dbReference type="GO" id="GO:0004553">
    <property type="term" value="F:hydrolase activity, hydrolyzing O-glycosyl compounds"/>
    <property type="evidence" value="ECO:0007669"/>
    <property type="project" value="InterPro"/>
</dbReference>
<dbReference type="Pfam" id="PF00404">
    <property type="entry name" value="Dockerin_1"/>
    <property type="match status" value="1"/>
</dbReference>
<dbReference type="EMBL" id="CP002403">
    <property type="protein sequence ID" value="ADU22687.1"/>
    <property type="molecule type" value="Genomic_DNA"/>
</dbReference>
<dbReference type="PROSITE" id="PS51766">
    <property type="entry name" value="DOCKERIN"/>
    <property type="match status" value="1"/>
</dbReference>
<dbReference type="Gene3D" id="3.80.10.10">
    <property type="entry name" value="Ribonuclease Inhibitor"/>
    <property type="match status" value="1"/>
</dbReference>
<dbReference type="KEGG" id="ral:Rumal_2201"/>
<dbReference type="SUPFAM" id="SSF63446">
    <property type="entry name" value="Type I dockerin domain"/>
    <property type="match status" value="1"/>
</dbReference>
<dbReference type="eggNOG" id="COG3291">
    <property type="taxonomic scope" value="Bacteria"/>
</dbReference>
<dbReference type="InterPro" id="IPR053139">
    <property type="entry name" value="Surface_bspA-like"/>
</dbReference>
<dbReference type="CDD" id="cd14256">
    <property type="entry name" value="Dockerin_I"/>
    <property type="match status" value="1"/>
</dbReference>
<accession>E6UC65</accession>
<evidence type="ECO:0000313" key="2">
    <source>
        <dbReference type="EMBL" id="ADU22687.1"/>
    </source>
</evidence>
<proteinExistence type="predicted"/>
<sequence length="326" mass="34101" precursor="true">MLNKRLAACLAAAVFIIGGSGVLPITEKTDNITAYADSYGDFNYEAVSGGVAITAYTGNGGKVAIPSKISGKKVVSIADNAFFQCDAITSVTIPSTVLSIGNSAFMECESMTSVSIPDSVKTIGVCAFSGCSSLKKLNLPASLKTVGEAAFADCTALTLVTLPDVGVTYKYEAFLGCTSLKTVNIPANTAEIEDAAFGFTIGDSESAVYTKLSGFKIGCYMNSKAYIYAVLNDLKYEILDPDTPDIIFGEDDDDTTGDETAPGDVNGDDIVNIVDLAMTAGHVKGVKSLSEKRKARADVSGDGNVNVTDISMISAYIKGKKILKKH</sequence>
<dbReference type="InterPro" id="IPR016134">
    <property type="entry name" value="Dockerin_dom"/>
</dbReference>
<evidence type="ECO:0000313" key="3">
    <source>
        <dbReference type="Proteomes" id="UP000006919"/>
    </source>
</evidence>
<evidence type="ECO:0000259" key="1">
    <source>
        <dbReference type="PROSITE" id="PS51766"/>
    </source>
</evidence>
<dbReference type="HOGENOM" id="CLU_050047_0_0_9"/>